<dbReference type="EMBL" id="MW328745">
    <property type="protein sequence ID" value="QQG34634.1"/>
    <property type="molecule type" value="Genomic_RNA"/>
</dbReference>
<name>A0A7T5QZ69_9VIRU</name>
<proteinExistence type="predicted"/>
<protein>
    <submittedName>
        <fullName evidence="1">HP3</fullName>
    </submittedName>
</protein>
<organism evidence="1">
    <name type="scientific">Agave tequilana deltaflexivirus 1</name>
    <dbReference type="NCBI Taxonomy" id="2794415"/>
    <lineage>
        <taxon>Viruses</taxon>
        <taxon>Riboviria</taxon>
        <taxon>Orthornavirae</taxon>
        <taxon>Kitrinoviricota</taxon>
        <taxon>Alsuviricetes</taxon>
        <taxon>Tymovirales</taxon>
        <taxon>Deltaflexiviridae</taxon>
        <taxon>Deltaflexivirus</taxon>
    </lineage>
</organism>
<reference evidence="1" key="1">
    <citation type="submission" date="2020-11" db="EMBL/GenBank/DDBJ databases">
        <authorList>
            <person name="Bejerman N."/>
        </authorList>
    </citation>
    <scope>NUCLEOTIDE SEQUENCE</scope>
    <source>
        <strain evidence="1">Agav</strain>
    </source>
</reference>
<evidence type="ECO:0000313" key="1">
    <source>
        <dbReference type="EMBL" id="QQG34634.1"/>
    </source>
</evidence>
<accession>A0A7T5QZ69</accession>
<sequence>MQLPITLLGLTLHDLQFPAILGDLLHKQDLYLATGTFAATTTCAFSNCNQAHFISTHHADLIPPGHWGNHSLGTFFEYYYYSNLSFRLSYPASSPICVC</sequence>